<accession>A0A3E2VY32</accession>
<gene>
    <name evidence="1" type="ORF">DXA38_08205</name>
</gene>
<evidence type="ECO:0000313" key="1">
    <source>
        <dbReference type="EMBL" id="RGC16296.1"/>
    </source>
</evidence>
<dbReference type="EMBL" id="QVEV01000009">
    <property type="protein sequence ID" value="RGC16296.1"/>
    <property type="molecule type" value="Genomic_DNA"/>
</dbReference>
<dbReference type="AlphaFoldDB" id="A0A3E2VY32"/>
<evidence type="ECO:0000313" key="2">
    <source>
        <dbReference type="Proteomes" id="UP000260025"/>
    </source>
</evidence>
<proteinExistence type="predicted"/>
<protein>
    <submittedName>
        <fullName evidence="1">Uncharacterized protein</fullName>
    </submittedName>
</protein>
<dbReference type="Proteomes" id="UP000260025">
    <property type="component" value="Unassembled WGS sequence"/>
</dbReference>
<sequence>MLIAVVKSPVVFYWQGFFYRQGDACNRNATQRCASACEKLWKITDGFAMMYLTNHKEAGL</sequence>
<organism evidence="1 2">
    <name type="scientific">Clostridium innocuum</name>
    <dbReference type="NCBI Taxonomy" id="1522"/>
    <lineage>
        <taxon>Bacteria</taxon>
        <taxon>Bacillati</taxon>
        <taxon>Bacillota</taxon>
        <taxon>Clostridia</taxon>
        <taxon>Eubacteriales</taxon>
        <taxon>Clostridiaceae</taxon>
        <taxon>Clostridium</taxon>
    </lineage>
</organism>
<name>A0A3E2VY32_CLOIN</name>
<comment type="caution">
    <text evidence="1">The sequence shown here is derived from an EMBL/GenBank/DDBJ whole genome shotgun (WGS) entry which is preliminary data.</text>
</comment>
<reference evidence="1 2" key="1">
    <citation type="submission" date="2018-08" db="EMBL/GenBank/DDBJ databases">
        <title>A genome reference for cultivated species of the human gut microbiota.</title>
        <authorList>
            <person name="Zou Y."/>
            <person name="Xue W."/>
            <person name="Luo G."/>
        </authorList>
    </citation>
    <scope>NUCLEOTIDE SEQUENCE [LARGE SCALE GENOMIC DNA]</scope>
    <source>
        <strain evidence="1 2">OF01-2LB</strain>
    </source>
</reference>